<dbReference type="CDD" id="cd03811">
    <property type="entry name" value="GT4_GT28_WabH-like"/>
    <property type="match status" value="1"/>
</dbReference>
<evidence type="ECO:0000313" key="3">
    <source>
        <dbReference type="EMBL" id="KFF05192.1"/>
    </source>
</evidence>
<dbReference type="eggNOG" id="COG0438">
    <property type="taxonomic scope" value="Bacteria"/>
</dbReference>
<dbReference type="SUPFAM" id="SSF53756">
    <property type="entry name" value="UDP-Glycosyltransferase/glycogen phosphorylase"/>
    <property type="match status" value="1"/>
</dbReference>
<feature type="domain" description="Glycosyltransferase subfamily 4-like N-terminal" evidence="2">
    <location>
        <begin position="13"/>
        <end position="162"/>
    </location>
</feature>
<accession>A0A085ZL78</accession>
<dbReference type="Pfam" id="PF13439">
    <property type="entry name" value="Glyco_transf_4"/>
    <property type="match status" value="1"/>
</dbReference>
<organism evidence="3 4">
    <name type="scientific">Flavobacterium reichenbachii</name>
    <dbReference type="NCBI Taxonomy" id="362418"/>
    <lineage>
        <taxon>Bacteria</taxon>
        <taxon>Pseudomonadati</taxon>
        <taxon>Bacteroidota</taxon>
        <taxon>Flavobacteriia</taxon>
        <taxon>Flavobacteriales</taxon>
        <taxon>Flavobacteriaceae</taxon>
        <taxon>Flavobacterium</taxon>
    </lineage>
</organism>
<comment type="caution">
    <text evidence="3">The sequence shown here is derived from an EMBL/GenBank/DDBJ whole genome shotgun (WGS) entry which is preliminary data.</text>
</comment>
<evidence type="ECO:0000313" key="4">
    <source>
        <dbReference type="Proteomes" id="UP000028715"/>
    </source>
</evidence>
<dbReference type="GO" id="GO:0016757">
    <property type="term" value="F:glycosyltransferase activity"/>
    <property type="evidence" value="ECO:0007669"/>
    <property type="project" value="InterPro"/>
</dbReference>
<dbReference type="Pfam" id="PF00534">
    <property type="entry name" value="Glycos_transf_1"/>
    <property type="match status" value="1"/>
</dbReference>
<evidence type="ECO:0000259" key="1">
    <source>
        <dbReference type="Pfam" id="PF00534"/>
    </source>
</evidence>
<dbReference type="InterPro" id="IPR001296">
    <property type="entry name" value="Glyco_trans_1"/>
</dbReference>
<keyword evidence="4" id="KW-1185">Reference proteome</keyword>
<evidence type="ECO:0000259" key="2">
    <source>
        <dbReference type="Pfam" id="PF13439"/>
    </source>
</evidence>
<dbReference type="EMBL" id="JPRL01000001">
    <property type="protein sequence ID" value="KFF05192.1"/>
    <property type="molecule type" value="Genomic_DNA"/>
</dbReference>
<dbReference type="Proteomes" id="UP000028715">
    <property type="component" value="Unassembled WGS sequence"/>
</dbReference>
<dbReference type="AlphaFoldDB" id="A0A085ZL78"/>
<protein>
    <submittedName>
        <fullName evidence="3">Alpha-1,4-N-acetylgalactosamine transferase</fullName>
    </submittedName>
</protein>
<name>A0A085ZL78_9FLAO</name>
<dbReference type="OrthoDB" id="823685at2"/>
<feature type="domain" description="Glycosyl transferase family 1" evidence="1">
    <location>
        <begin position="177"/>
        <end position="334"/>
    </location>
</feature>
<dbReference type="STRING" id="362418.IW19_06435"/>
<keyword evidence="3" id="KW-0808">Transferase</keyword>
<dbReference type="Gene3D" id="3.40.50.2000">
    <property type="entry name" value="Glycogen Phosphorylase B"/>
    <property type="match status" value="2"/>
</dbReference>
<dbReference type="InterPro" id="IPR028098">
    <property type="entry name" value="Glyco_trans_4-like_N"/>
</dbReference>
<sequence length="356" mass="40672">MRVVQIIDSLALGGAEKMAVNFANALADEVEFSGLIATRKEGDLLNQINKNVSYLFLNRKKQIDFNAIFRLRTYLKKNKVDIIHAHSSSFFTAVLVKFTLPGIKIVWHDHYGPRIRETKKENKTLIALSYFFSSVLTVNLQLQDWNIKNMHCKKVFFLPNFVSKREDNQQLTTLNGNDNKRIVFLANLKDPKNHLLIVKSFHELKLEQSGWSLHLIGKDYFDSYSDNIKKFINSNSLQNHIHLYGSKNDVNYILSQSTVGVLASTDEGFPVTLLEYAMAQLAVVSTNAGYCSQVIQDGFNGLLFDPLNDLEVKSQLKKVTDDELLRKNLSVNFRETVIKNYSKDKVIEKLIAAYKN</sequence>
<proteinExistence type="predicted"/>
<reference evidence="3 4" key="1">
    <citation type="submission" date="2014-07" db="EMBL/GenBank/DDBJ databases">
        <title>Genome of Flavobacterium reichenbachii LMG 25512.</title>
        <authorList>
            <person name="Stropko S.J."/>
            <person name="Pipes S.E."/>
            <person name="Newman J.D."/>
        </authorList>
    </citation>
    <scope>NUCLEOTIDE SEQUENCE [LARGE SCALE GENOMIC DNA]</scope>
    <source>
        <strain evidence="3 4">LMG 25512</strain>
    </source>
</reference>
<dbReference type="PANTHER" id="PTHR12526:SF630">
    <property type="entry name" value="GLYCOSYLTRANSFERASE"/>
    <property type="match status" value="1"/>
</dbReference>
<dbReference type="RefSeq" id="WP_035682354.1">
    <property type="nucleotide sequence ID" value="NZ_JPRL01000001.1"/>
</dbReference>
<dbReference type="PANTHER" id="PTHR12526">
    <property type="entry name" value="GLYCOSYLTRANSFERASE"/>
    <property type="match status" value="1"/>
</dbReference>
<gene>
    <name evidence="3" type="ORF">IW19_06435</name>
</gene>